<dbReference type="GO" id="GO:0004252">
    <property type="term" value="F:serine-type endopeptidase activity"/>
    <property type="evidence" value="ECO:0007669"/>
    <property type="project" value="InterPro"/>
</dbReference>
<accession>A0AA45W8N6</accession>
<dbReference type="Pfam" id="PF00004">
    <property type="entry name" value="AAA"/>
    <property type="match status" value="1"/>
</dbReference>
<dbReference type="SUPFAM" id="SSF52540">
    <property type="entry name" value="P-loop containing nucleoside triphosphate hydrolases"/>
    <property type="match status" value="1"/>
</dbReference>
<dbReference type="AlphaFoldDB" id="A0AA45W8N6"/>
<feature type="domain" description="AAA+ ATPase" evidence="1">
    <location>
        <begin position="191"/>
        <end position="343"/>
    </location>
</feature>
<dbReference type="GO" id="GO:0006515">
    <property type="term" value="P:protein quality control for misfolded or incompletely synthesized proteins"/>
    <property type="evidence" value="ECO:0007669"/>
    <property type="project" value="TreeGrafter"/>
</dbReference>
<dbReference type="EMBL" id="FTOU01000033">
    <property type="protein sequence ID" value="SIT17955.1"/>
    <property type="molecule type" value="Genomic_DNA"/>
</dbReference>
<dbReference type="InterPro" id="IPR003959">
    <property type="entry name" value="ATPase_AAA_core"/>
</dbReference>
<proteinExistence type="predicted"/>
<dbReference type="Proteomes" id="UP000186216">
    <property type="component" value="Unassembled WGS sequence"/>
</dbReference>
<evidence type="ECO:0000313" key="3">
    <source>
        <dbReference type="Proteomes" id="UP000186216"/>
    </source>
</evidence>
<sequence length="404" mass="45670">MTRLPVIQAHQHRALKPLYDFATRDRTSFRPTPEICSKDFIPMSRIPFIEARFFDPEETVDVIARRFAEHLRKLRSPTLPSFEQEDDAVNKESDEYYTILDARDIRAINRRTERILERRKLASGLSHLRREDRERLELLRNGAALIAIPDEHRADVMAAELHTEMPWMAPATEAVWQAMRRSVREGWPGLRLPPLLLDGPPGIGKSYWARRLGDIIAVPTAVIEATGENASFGVVGSQRGWGGSCPGRVIETILQNRVANPLIVVDEIEKAGLPVSTKGQAFGLAEALLPLLEPMTARRWSCPYYQVKFDMSWIGWVLTSNSHRSLPGPLLSRCPPIALRHLTVAELTTFIRREGARKGLSEVATEALVEVLEHPSLRDVQPSLRVASRMLQRAADLESRPFLH</sequence>
<dbReference type="InterPro" id="IPR003593">
    <property type="entry name" value="AAA+_ATPase"/>
</dbReference>
<dbReference type="GO" id="GO:0004176">
    <property type="term" value="F:ATP-dependent peptidase activity"/>
    <property type="evidence" value="ECO:0007669"/>
    <property type="project" value="InterPro"/>
</dbReference>
<dbReference type="GO" id="GO:0005524">
    <property type="term" value="F:ATP binding"/>
    <property type="evidence" value="ECO:0007669"/>
    <property type="project" value="InterPro"/>
</dbReference>
<organism evidence="2 3">
    <name type="scientific">Paracoccus saliphilus</name>
    <dbReference type="NCBI Taxonomy" id="405559"/>
    <lineage>
        <taxon>Bacteria</taxon>
        <taxon>Pseudomonadati</taxon>
        <taxon>Pseudomonadota</taxon>
        <taxon>Alphaproteobacteria</taxon>
        <taxon>Rhodobacterales</taxon>
        <taxon>Paracoccaceae</taxon>
        <taxon>Paracoccus</taxon>
    </lineage>
</organism>
<comment type="caution">
    <text evidence="2">The sequence shown here is derived from an EMBL/GenBank/DDBJ whole genome shotgun (WGS) entry which is preliminary data.</text>
</comment>
<dbReference type="GO" id="GO:0016887">
    <property type="term" value="F:ATP hydrolysis activity"/>
    <property type="evidence" value="ECO:0007669"/>
    <property type="project" value="InterPro"/>
</dbReference>
<dbReference type="InterPro" id="IPR027065">
    <property type="entry name" value="Lon_Prtase"/>
</dbReference>
<gene>
    <name evidence="2" type="ORF">SAMN05421772_13315</name>
</gene>
<dbReference type="Gene3D" id="3.40.50.300">
    <property type="entry name" value="P-loop containing nucleotide triphosphate hydrolases"/>
    <property type="match status" value="1"/>
</dbReference>
<dbReference type="PANTHER" id="PTHR43718">
    <property type="entry name" value="LON PROTEASE"/>
    <property type="match status" value="1"/>
</dbReference>
<dbReference type="InterPro" id="IPR027417">
    <property type="entry name" value="P-loop_NTPase"/>
</dbReference>
<protein>
    <submittedName>
        <fullName evidence="2">ATPase family associated with various cellular activities (AAA)</fullName>
    </submittedName>
</protein>
<name>A0AA45W8N6_9RHOB</name>
<dbReference type="SMART" id="SM00382">
    <property type="entry name" value="AAA"/>
    <property type="match status" value="1"/>
</dbReference>
<dbReference type="PANTHER" id="PTHR43718:SF2">
    <property type="entry name" value="LON PROTEASE HOMOLOG, MITOCHONDRIAL"/>
    <property type="match status" value="1"/>
</dbReference>
<reference evidence="2 3" key="1">
    <citation type="submission" date="2017-01" db="EMBL/GenBank/DDBJ databases">
        <authorList>
            <person name="Varghese N."/>
            <person name="Submissions S."/>
        </authorList>
    </citation>
    <scope>NUCLEOTIDE SEQUENCE [LARGE SCALE GENOMIC DNA]</scope>
    <source>
        <strain evidence="2 3">DSM 18447</strain>
    </source>
</reference>
<evidence type="ECO:0000259" key="1">
    <source>
        <dbReference type="SMART" id="SM00382"/>
    </source>
</evidence>
<evidence type="ECO:0000313" key="2">
    <source>
        <dbReference type="EMBL" id="SIT17955.1"/>
    </source>
</evidence>